<comment type="subcellular location">
    <subcellularLocation>
        <location evidence="2">Mitochondrion inner membrane</location>
        <topology evidence="2">Peripheral membrane protein</topology>
        <orientation evidence="2">Matrix side</orientation>
    </subcellularLocation>
</comment>
<sequence>MPPKQKIPIHDVSPILQKLREFLLGRKHTLHTRSPELWASRSVPPPNLPDGDAHKLKDNYYFSRNIRGQVKPPEIISGRAKKIVDVCKADIEKITPGKLWRWD</sequence>
<dbReference type="PANTHER" id="PTHR12485">
    <property type="entry name" value="NADH-UBIQUINONE OXIDOREDUCTASE SUBUNIT B"/>
    <property type="match status" value="1"/>
</dbReference>
<keyword evidence="9" id="KW-0249">Electron transport</keyword>
<evidence type="ECO:0000256" key="5">
    <source>
        <dbReference type="ARBA" id="ARBA00016383"/>
    </source>
</evidence>
<reference evidence="15" key="1">
    <citation type="submission" date="2022-01" db="EMBL/GenBank/DDBJ databases">
        <authorList>
            <person name="King R."/>
        </authorList>
    </citation>
    <scope>NUCLEOTIDE SEQUENCE</scope>
</reference>
<dbReference type="InterPro" id="IPR009947">
    <property type="entry name" value="NDUA7"/>
</dbReference>
<keyword evidence="8" id="KW-0999">Mitochondrion inner membrane</keyword>
<evidence type="ECO:0000256" key="7">
    <source>
        <dbReference type="ARBA" id="ARBA00022660"/>
    </source>
</evidence>
<keyword evidence="16" id="KW-1185">Reference proteome</keyword>
<evidence type="ECO:0000256" key="11">
    <source>
        <dbReference type="ARBA" id="ARBA00023128"/>
    </source>
</evidence>
<gene>
    <name evidence="15" type="ORF">CEUTPL_LOCUS8649</name>
</gene>
<comment type="similarity">
    <text evidence="3">Belongs to the complex I NDUFA7 subunit family.</text>
</comment>
<dbReference type="AlphaFoldDB" id="A0A9N9QPI0"/>
<keyword evidence="10" id="KW-0007">Acetylation</keyword>
<evidence type="ECO:0000313" key="15">
    <source>
        <dbReference type="EMBL" id="CAG9768101.1"/>
    </source>
</evidence>
<proteinExistence type="inferred from homology"/>
<protein>
    <recommendedName>
        <fullName evidence="5">NADH dehydrogenase [ubiquinone] 1 alpha subcomplex subunit 7</fullName>
    </recommendedName>
    <alternativeName>
        <fullName evidence="14">Complex I-B14.5a</fullName>
    </alternativeName>
    <alternativeName>
        <fullName evidence="13">NADH-ubiquinone oxidoreductase subunit B14.5a</fullName>
    </alternativeName>
</protein>
<dbReference type="OrthoDB" id="10063829at2759"/>
<evidence type="ECO:0000256" key="10">
    <source>
        <dbReference type="ARBA" id="ARBA00022990"/>
    </source>
</evidence>
<evidence type="ECO:0000256" key="6">
    <source>
        <dbReference type="ARBA" id="ARBA00022448"/>
    </source>
</evidence>
<dbReference type="Pfam" id="PF07347">
    <property type="entry name" value="CI-B14_5a"/>
    <property type="match status" value="1"/>
</dbReference>
<keyword evidence="11" id="KW-0496">Mitochondrion</keyword>
<keyword evidence="6" id="KW-0813">Transport</keyword>
<keyword evidence="7" id="KW-0679">Respiratory chain</keyword>
<dbReference type="GO" id="GO:0006120">
    <property type="term" value="P:mitochondrial electron transport, NADH to ubiquinone"/>
    <property type="evidence" value="ECO:0007669"/>
    <property type="project" value="TreeGrafter"/>
</dbReference>
<evidence type="ECO:0000256" key="1">
    <source>
        <dbReference type="ARBA" id="ARBA00003195"/>
    </source>
</evidence>
<dbReference type="EMBL" id="OU892280">
    <property type="protein sequence ID" value="CAG9768101.1"/>
    <property type="molecule type" value="Genomic_DNA"/>
</dbReference>
<evidence type="ECO:0000256" key="4">
    <source>
        <dbReference type="ARBA" id="ARBA00011533"/>
    </source>
</evidence>
<comment type="subunit">
    <text evidence="4">Complex I is composed of 45 different subunits.</text>
</comment>
<evidence type="ECO:0000313" key="16">
    <source>
        <dbReference type="Proteomes" id="UP001152799"/>
    </source>
</evidence>
<evidence type="ECO:0000256" key="12">
    <source>
        <dbReference type="ARBA" id="ARBA00023136"/>
    </source>
</evidence>
<keyword evidence="12" id="KW-0472">Membrane</keyword>
<accession>A0A9N9QPI0</accession>
<comment type="function">
    <text evidence="1">Accessory subunit of the mitochondrial membrane respiratory chain NADH dehydrogenase (Complex I), that is believed not to be involved in catalysis. Complex I functions in the transfer of electrons from NADH to the respiratory chain. The immediate electron acceptor for the enzyme is believed to be ubiquinone.</text>
</comment>
<evidence type="ECO:0000256" key="8">
    <source>
        <dbReference type="ARBA" id="ARBA00022792"/>
    </source>
</evidence>
<dbReference type="PANTHER" id="PTHR12485:SF1">
    <property type="entry name" value="NADH DEHYDROGENASE [UBIQUINONE] 1 ALPHA SUBCOMPLEX SUBUNIT 7"/>
    <property type="match status" value="1"/>
</dbReference>
<dbReference type="GO" id="GO:0005743">
    <property type="term" value="C:mitochondrial inner membrane"/>
    <property type="evidence" value="ECO:0007669"/>
    <property type="project" value="UniProtKB-SubCell"/>
</dbReference>
<evidence type="ECO:0000256" key="2">
    <source>
        <dbReference type="ARBA" id="ARBA00004443"/>
    </source>
</evidence>
<evidence type="ECO:0000256" key="13">
    <source>
        <dbReference type="ARBA" id="ARBA00030360"/>
    </source>
</evidence>
<name>A0A9N9QPI0_9CUCU</name>
<evidence type="ECO:0000256" key="9">
    <source>
        <dbReference type="ARBA" id="ARBA00022982"/>
    </source>
</evidence>
<evidence type="ECO:0000256" key="3">
    <source>
        <dbReference type="ARBA" id="ARBA00005482"/>
    </source>
</evidence>
<organism evidence="15 16">
    <name type="scientific">Ceutorhynchus assimilis</name>
    <name type="common">cabbage seed weevil</name>
    <dbReference type="NCBI Taxonomy" id="467358"/>
    <lineage>
        <taxon>Eukaryota</taxon>
        <taxon>Metazoa</taxon>
        <taxon>Ecdysozoa</taxon>
        <taxon>Arthropoda</taxon>
        <taxon>Hexapoda</taxon>
        <taxon>Insecta</taxon>
        <taxon>Pterygota</taxon>
        <taxon>Neoptera</taxon>
        <taxon>Endopterygota</taxon>
        <taxon>Coleoptera</taxon>
        <taxon>Polyphaga</taxon>
        <taxon>Cucujiformia</taxon>
        <taxon>Curculionidae</taxon>
        <taxon>Ceutorhynchinae</taxon>
        <taxon>Ceutorhynchus</taxon>
    </lineage>
</organism>
<dbReference type="Proteomes" id="UP001152799">
    <property type="component" value="Chromosome 4"/>
</dbReference>
<evidence type="ECO:0000256" key="14">
    <source>
        <dbReference type="ARBA" id="ARBA00033401"/>
    </source>
</evidence>